<dbReference type="Proteomes" id="UP001432027">
    <property type="component" value="Unassembled WGS sequence"/>
</dbReference>
<evidence type="ECO:0000259" key="2">
    <source>
        <dbReference type="PROSITE" id="PS50026"/>
    </source>
</evidence>
<dbReference type="AlphaFoldDB" id="A0AAV5TJM5"/>
<evidence type="ECO:0000313" key="4">
    <source>
        <dbReference type="Proteomes" id="UP001432027"/>
    </source>
</evidence>
<organism evidence="3 4">
    <name type="scientific">Pristionchus entomophagus</name>
    <dbReference type="NCBI Taxonomy" id="358040"/>
    <lineage>
        <taxon>Eukaryota</taxon>
        <taxon>Metazoa</taxon>
        <taxon>Ecdysozoa</taxon>
        <taxon>Nematoda</taxon>
        <taxon>Chromadorea</taxon>
        <taxon>Rhabditida</taxon>
        <taxon>Rhabditina</taxon>
        <taxon>Diplogasteromorpha</taxon>
        <taxon>Diplogasteroidea</taxon>
        <taxon>Neodiplogasteridae</taxon>
        <taxon>Pristionchus</taxon>
    </lineage>
</organism>
<dbReference type="Gene3D" id="2.10.25.10">
    <property type="entry name" value="Laminin"/>
    <property type="match status" value="1"/>
</dbReference>
<dbReference type="InterPro" id="IPR006582">
    <property type="entry name" value="MD_domain"/>
</dbReference>
<keyword evidence="1" id="KW-0245">EGF-like domain</keyword>
<dbReference type="PROSITE" id="PS50026">
    <property type="entry name" value="EGF_3"/>
    <property type="match status" value="1"/>
</dbReference>
<dbReference type="InterPro" id="IPR000742">
    <property type="entry name" value="EGF"/>
</dbReference>
<dbReference type="PROSITE" id="PS01186">
    <property type="entry name" value="EGF_2"/>
    <property type="match status" value="1"/>
</dbReference>
<feature type="disulfide bond" evidence="1">
    <location>
        <begin position="221"/>
        <end position="230"/>
    </location>
</feature>
<feature type="non-terminal residue" evidence="3">
    <location>
        <position position="1"/>
    </location>
</feature>
<keyword evidence="1" id="KW-1015">Disulfide bond</keyword>
<dbReference type="InterPro" id="IPR057085">
    <property type="entry name" value="Ig_Irg-7"/>
</dbReference>
<protein>
    <recommendedName>
        <fullName evidence="2">EGF-like domain-containing protein</fullName>
    </recommendedName>
</protein>
<name>A0AAV5TJM5_9BILA</name>
<sequence length="673" mass="75395">YPSDCSEEYSVICQKHMFDRDHQPSNLGDDDLAPGKWWFAVETDFGGEYKGCDVEVRVQSALQVEFGFVDGLRRDEPHPVANVDSNENRVISSIAIGQEKTQNSFLQNFLLRSASNSSTLLEASTSSYRLGCSYEYVSQPLSCDLTQGHDFSVVMIGEDDTGNTFQRYSTSLCTKWYVCENGGAYYNGECLCPDYYAGDLCETPLCQNGGILSSDGRKCTCPSGYGGDVCQFVHCEKNSRTYFTNDEKSLVFVIEKSENTAYAIQDISNHFTEIVQKMWDQHQGWIGSYMILTFTVDGTIEPLDIFYEPTQFSMYLSHLSNLAYDYPGSCQMPIWKALDSLFDSPLSVNLPGSEVVIVSAAAPSDVDLASLQATMEKFDIQTPVIDYLHIEAFDCPVDDWKKDLGDFDTFLSTTGGIIFRAAGAFVGMGLKEFLPTRHAPQRLSYSDPLNCKDNDIYILVDFNMEYVFVILGGSNPKIEVETPLKDFVEVSQMWTTDQQKMWMILPQYPGIYKITVNSDVPDCFPMIYGTGEAFGYGTHAAQVFSGFIQSYNNLDTPKPYAVYGAVNFPVFNLLVRQEAEPPVETLYMTRMSRRDSEGKDEESYTSDVDRRDGCSYTYVGKAFTCVADNDVITLSVSGVDSYNQPFTRQSTTYCKKDTTNAMKSAVNVTNLLF</sequence>
<comment type="caution">
    <text evidence="3">The sequence shown here is derived from an EMBL/GenBank/DDBJ whole genome shotgun (WGS) entry which is preliminary data.</text>
</comment>
<dbReference type="EMBL" id="BTSX01000004">
    <property type="protein sequence ID" value="GMS94515.1"/>
    <property type="molecule type" value="Genomic_DNA"/>
</dbReference>
<reference evidence="3" key="1">
    <citation type="submission" date="2023-10" db="EMBL/GenBank/DDBJ databases">
        <title>Genome assembly of Pristionchus species.</title>
        <authorList>
            <person name="Yoshida K."/>
            <person name="Sommer R.J."/>
        </authorList>
    </citation>
    <scope>NUCLEOTIDE SEQUENCE</scope>
    <source>
        <strain evidence="3">RS0144</strain>
    </source>
</reference>
<dbReference type="PROSITE" id="PS00022">
    <property type="entry name" value="EGF_1"/>
    <property type="match status" value="1"/>
</dbReference>
<evidence type="ECO:0000256" key="1">
    <source>
        <dbReference type="PROSITE-ProRule" id="PRU00076"/>
    </source>
</evidence>
<dbReference type="PANTHER" id="PTHR47324">
    <property type="entry name" value="PROTEIN IRG-7-RELATED"/>
    <property type="match status" value="1"/>
</dbReference>
<dbReference type="InterPro" id="IPR053295">
    <property type="entry name" value="Innate_immunity_reg"/>
</dbReference>
<dbReference type="PANTHER" id="PTHR47324:SF1">
    <property type="entry name" value="EGF-LIKE DOMAIN-CONTAINING PROTEIN-RELATED"/>
    <property type="match status" value="1"/>
</dbReference>
<keyword evidence="4" id="KW-1185">Reference proteome</keyword>
<dbReference type="Pfam" id="PF24415">
    <property type="entry name" value="Ig_Irg-7"/>
    <property type="match status" value="2"/>
</dbReference>
<dbReference type="SMART" id="SM00604">
    <property type="entry name" value="MD"/>
    <property type="match status" value="1"/>
</dbReference>
<comment type="caution">
    <text evidence="1">Lacks conserved residue(s) required for the propagation of feature annotation.</text>
</comment>
<feature type="domain" description="EGF-like" evidence="2">
    <location>
        <begin position="197"/>
        <end position="231"/>
    </location>
</feature>
<proteinExistence type="predicted"/>
<evidence type="ECO:0000313" key="3">
    <source>
        <dbReference type="EMBL" id="GMS94515.1"/>
    </source>
</evidence>
<gene>
    <name evidence="3" type="ORF">PENTCL1PPCAC_16690</name>
</gene>
<accession>A0AAV5TJM5</accession>